<comment type="caution">
    <text evidence="2">The sequence shown here is derived from an EMBL/GenBank/DDBJ whole genome shotgun (WGS) entry which is preliminary data.</text>
</comment>
<dbReference type="PROSITE" id="PS50043">
    <property type="entry name" value="HTH_LUXR_2"/>
    <property type="match status" value="1"/>
</dbReference>
<feature type="domain" description="HTH luxR-type" evidence="1">
    <location>
        <begin position="149"/>
        <end position="214"/>
    </location>
</feature>
<accession>A0A074KVU1</accession>
<dbReference type="RefSeq" id="WP_035076314.1">
    <property type="nucleotide sequence ID" value="NZ_JMIH01000023.1"/>
</dbReference>
<dbReference type="OrthoDB" id="3531307at2"/>
<organism evidence="2 3">
    <name type="scientific">Anditalea andensis</name>
    <dbReference type="NCBI Taxonomy" id="1048983"/>
    <lineage>
        <taxon>Bacteria</taxon>
        <taxon>Pseudomonadati</taxon>
        <taxon>Bacteroidota</taxon>
        <taxon>Cytophagia</taxon>
        <taxon>Cytophagales</taxon>
        <taxon>Cytophagaceae</taxon>
        <taxon>Anditalea</taxon>
    </lineage>
</organism>
<dbReference type="PROSITE" id="PS00622">
    <property type="entry name" value="HTH_LUXR_1"/>
    <property type="match status" value="1"/>
</dbReference>
<gene>
    <name evidence="2" type="ORF">EL17_15700</name>
</gene>
<dbReference type="AlphaFoldDB" id="A0A074KVU1"/>
<dbReference type="EMBL" id="JMIH01000023">
    <property type="protein sequence ID" value="KEO73054.1"/>
    <property type="molecule type" value="Genomic_DNA"/>
</dbReference>
<evidence type="ECO:0000259" key="1">
    <source>
        <dbReference type="PROSITE" id="PS50043"/>
    </source>
</evidence>
<name>A0A074KVU1_9BACT</name>
<dbReference type="PANTHER" id="PTHR45566:SF1">
    <property type="entry name" value="HTH-TYPE TRANSCRIPTIONAL REGULATOR YHJB-RELATED"/>
    <property type="match status" value="1"/>
</dbReference>
<dbReference type="InterPro" id="IPR051015">
    <property type="entry name" value="EvgA-like"/>
</dbReference>
<dbReference type="InterPro" id="IPR000792">
    <property type="entry name" value="Tscrpt_reg_LuxR_C"/>
</dbReference>
<dbReference type="Gene3D" id="3.40.50.2300">
    <property type="match status" value="1"/>
</dbReference>
<dbReference type="SMART" id="SM00421">
    <property type="entry name" value="HTH_LUXR"/>
    <property type="match status" value="1"/>
</dbReference>
<dbReference type="eggNOG" id="COG2197">
    <property type="taxonomic scope" value="Bacteria"/>
</dbReference>
<dbReference type="InterPro" id="IPR011006">
    <property type="entry name" value="CheY-like_superfamily"/>
</dbReference>
<evidence type="ECO:0000313" key="3">
    <source>
        <dbReference type="Proteomes" id="UP000027821"/>
    </source>
</evidence>
<dbReference type="CDD" id="cd06170">
    <property type="entry name" value="LuxR_C_like"/>
    <property type="match status" value="1"/>
</dbReference>
<dbReference type="InterPro" id="IPR016032">
    <property type="entry name" value="Sig_transdc_resp-reg_C-effctor"/>
</dbReference>
<protein>
    <recommendedName>
        <fullName evidence="1">HTH luxR-type domain-containing protein</fullName>
    </recommendedName>
</protein>
<dbReference type="GO" id="GO:0003677">
    <property type="term" value="F:DNA binding"/>
    <property type="evidence" value="ECO:0007669"/>
    <property type="project" value="InterPro"/>
</dbReference>
<dbReference type="SUPFAM" id="SSF46894">
    <property type="entry name" value="C-terminal effector domain of the bipartite response regulators"/>
    <property type="match status" value="1"/>
</dbReference>
<dbReference type="STRING" id="1048983.EL17_15700"/>
<dbReference type="SUPFAM" id="SSF52172">
    <property type="entry name" value="CheY-like"/>
    <property type="match status" value="1"/>
</dbReference>
<dbReference type="Proteomes" id="UP000027821">
    <property type="component" value="Unassembled WGS sequence"/>
</dbReference>
<evidence type="ECO:0000313" key="2">
    <source>
        <dbReference type="EMBL" id="KEO73054.1"/>
    </source>
</evidence>
<reference evidence="2 3" key="1">
    <citation type="submission" date="2014-04" db="EMBL/GenBank/DDBJ databases">
        <title>Characterization and application of a salt tolerant electro-active bacterium.</title>
        <authorList>
            <person name="Yang L."/>
            <person name="Wei S."/>
            <person name="Tay Q.X.M."/>
        </authorList>
    </citation>
    <scope>NUCLEOTIDE SEQUENCE [LARGE SCALE GENOMIC DNA]</scope>
    <source>
        <strain evidence="2 3">LY1</strain>
    </source>
</reference>
<dbReference type="PRINTS" id="PR00038">
    <property type="entry name" value="HTHLUXR"/>
</dbReference>
<dbReference type="PANTHER" id="PTHR45566">
    <property type="entry name" value="HTH-TYPE TRANSCRIPTIONAL REGULATOR YHJB-RELATED"/>
    <property type="match status" value="1"/>
</dbReference>
<proteinExistence type="predicted"/>
<dbReference type="GO" id="GO:0006355">
    <property type="term" value="P:regulation of DNA-templated transcription"/>
    <property type="evidence" value="ECO:0007669"/>
    <property type="project" value="InterPro"/>
</dbReference>
<dbReference type="Pfam" id="PF00196">
    <property type="entry name" value="GerE"/>
    <property type="match status" value="1"/>
</dbReference>
<sequence length="220" mass="25303">MNSIVDQSNKQPFVNIVILEPDMELRTQFIRRYSHMRQGIKVCFCASIVAEFLSRYQPGEADLLILSIYNHGINGIEILEEIRNGDNDVKILATSEWYQPWLVNHLTQMGVEGYCQNTVDEMIRAVESLERKCHYYWDGDQDKKKSSNKAQKISQLSTMEIKIIELTSKGLKNKEIAAELSISKRTVDTYIGRILLKLGLKRKSRLLDVASKLGLHKKND</sequence>
<keyword evidence="3" id="KW-1185">Reference proteome</keyword>